<evidence type="ECO:0000256" key="9">
    <source>
        <dbReference type="SAM" id="Phobius"/>
    </source>
</evidence>
<evidence type="ECO:0000313" key="12">
    <source>
        <dbReference type="Proteomes" id="UP001290861"/>
    </source>
</evidence>
<organism evidence="11 12">
    <name type="scientific">Pontiella agarivorans</name>
    <dbReference type="NCBI Taxonomy" id="3038953"/>
    <lineage>
        <taxon>Bacteria</taxon>
        <taxon>Pseudomonadati</taxon>
        <taxon>Kiritimatiellota</taxon>
        <taxon>Kiritimatiellia</taxon>
        <taxon>Kiritimatiellales</taxon>
        <taxon>Pontiellaceae</taxon>
        <taxon>Pontiella</taxon>
    </lineage>
</organism>
<accession>A0ABU5MTQ9</accession>
<feature type="transmembrane region" description="Helical" evidence="9">
    <location>
        <begin position="57"/>
        <end position="78"/>
    </location>
</feature>
<keyword evidence="7 9" id="KW-1133">Transmembrane helix</keyword>
<feature type="transmembrane region" description="Helical" evidence="9">
    <location>
        <begin position="115"/>
        <end position="135"/>
    </location>
</feature>
<keyword evidence="12" id="KW-1185">Reference proteome</keyword>
<dbReference type="Pfam" id="PF02397">
    <property type="entry name" value="Bac_transf"/>
    <property type="match status" value="1"/>
</dbReference>
<dbReference type="NCBIfam" id="TIGR03025">
    <property type="entry name" value="EPS_sugtrans"/>
    <property type="match status" value="1"/>
</dbReference>
<dbReference type="Proteomes" id="UP001290861">
    <property type="component" value="Unassembled WGS sequence"/>
</dbReference>
<feature type="domain" description="Bacterial sugar transferase" evidence="10">
    <location>
        <begin position="279"/>
        <end position="472"/>
    </location>
</feature>
<sequence>MKSSVVNVDSAGVKPANYYRRAIFNAMSVALSDTLVVAVSVIIAKLLLLWINGLPFALGHSYLIIPVWLLIAMISRLLPGWGIGVVDELRRIQCALFLMFAVILIATFLSQKTFVQSRIVFLFTYLFSAVLIPLGRAAMRGLVIRCSEWGVPVSIYGDRRSVATVINALRAEPGLGYIPSAIFSDEVAQGSVISGVSVRGNLHNITSRAPVAIVTTGMQRSRHQVVKILEGPLGYYRRVILIPDLEDAPSLWVTPRDLQGILGLEITKNLLNPFARFFKRLMDLLLVFGTAPLWGPLMFVLYMLIWLEDRKNPIFLQERVGRTGGTFRTVKFRTMVPNAERVLERALKKDAALKAEWEQHFKLKRDPRITTVGNFLRKTSLDEIPQLLNVLRGTMSLVGPRPLPKYHFDELPEQVRFLRDKVQPGITGLWQVSGRSEAGTAGMEKWDPYYVRNWSIWLDVVIIFRTFKAVFKQEGAY</sequence>
<evidence type="ECO:0000256" key="3">
    <source>
        <dbReference type="ARBA" id="ARBA00006464"/>
    </source>
</evidence>
<dbReference type="PANTHER" id="PTHR30576:SF4">
    <property type="entry name" value="UNDECAPRENYL-PHOSPHATE GALACTOSE PHOSPHOTRANSFERASE"/>
    <property type="match status" value="1"/>
</dbReference>
<comment type="subcellular location">
    <subcellularLocation>
        <location evidence="2">Cell membrane</location>
    </subcellularLocation>
    <subcellularLocation>
        <location evidence="1">Membrane</location>
        <topology evidence="1">Multi-pass membrane protein</topology>
    </subcellularLocation>
</comment>
<keyword evidence="4" id="KW-1003">Cell membrane</keyword>
<dbReference type="InterPro" id="IPR017475">
    <property type="entry name" value="EPS_sugar_tfrase"/>
</dbReference>
<dbReference type="InterPro" id="IPR003362">
    <property type="entry name" value="Bact_transf"/>
</dbReference>
<evidence type="ECO:0000256" key="5">
    <source>
        <dbReference type="ARBA" id="ARBA00022679"/>
    </source>
</evidence>
<evidence type="ECO:0000256" key="6">
    <source>
        <dbReference type="ARBA" id="ARBA00022692"/>
    </source>
</evidence>
<evidence type="ECO:0000256" key="2">
    <source>
        <dbReference type="ARBA" id="ARBA00004236"/>
    </source>
</evidence>
<dbReference type="RefSeq" id="WP_322607142.1">
    <property type="nucleotide sequence ID" value="NZ_JARVCO010000002.1"/>
</dbReference>
<dbReference type="PANTHER" id="PTHR30576">
    <property type="entry name" value="COLANIC BIOSYNTHESIS UDP-GLUCOSE LIPID CARRIER TRANSFERASE"/>
    <property type="match status" value="1"/>
</dbReference>
<comment type="caution">
    <text evidence="11">The sequence shown here is derived from an EMBL/GenBank/DDBJ whole genome shotgun (WGS) entry which is preliminary data.</text>
</comment>
<evidence type="ECO:0000313" key="11">
    <source>
        <dbReference type="EMBL" id="MDZ8117341.1"/>
    </source>
</evidence>
<feature type="transmembrane region" description="Helical" evidence="9">
    <location>
        <begin position="29"/>
        <end position="51"/>
    </location>
</feature>
<proteinExistence type="inferred from homology"/>
<comment type="similarity">
    <text evidence="3">Belongs to the bacterial sugar transferase family.</text>
</comment>
<gene>
    <name evidence="11" type="ORF">P9H32_01775</name>
</gene>
<name>A0ABU5MTQ9_9BACT</name>
<evidence type="ECO:0000259" key="10">
    <source>
        <dbReference type="Pfam" id="PF02397"/>
    </source>
</evidence>
<feature type="transmembrane region" description="Helical" evidence="9">
    <location>
        <begin position="284"/>
        <end position="307"/>
    </location>
</feature>
<evidence type="ECO:0000256" key="1">
    <source>
        <dbReference type="ARBA" id="ARBA00004141"/>
    </source>
</evidence>
<evidence type="ECO:0000256" key="8">
    <source>
        <dbReference type="ARBA" id="ARBA00023136"/>
    </source>
</evidence>
<keyword evidence="5" id="KW-0808">Transferase</keyword>
<keyword evidence="6 9" id="KW-0812">Transmembrane</keyword>
<evidence type="ECO:0000256" key="4">
    <source>
        <dbReference type="ARBA" id="ARBA00022475"/>
    </source>
</evidence>
<feature type="transmembrane region" description="Helical" evidence="9">
    <location>
        <begin position="90"/>
        <end position="109"/>
    </location>
</feature>
<protein>
    <submittedName>
        <fullName evidence="11">Exopolysaccharide biosynthesis polyprenyl glycosylphosphotransferase</fullName>
    </submittedName>
</protein>
<evidence type="ECO:0000256" key="7">
    <source>
        <dbReference type="ARBA" id="ARBA00022989"/>
    </source>
</evidence>
<reference evidence="11 12" key="1">
    <citation type="journal article" date="2024" name="Appl. Environ. Microbiol.">
        <title>Pontiella agarivorans sp. nov., a novel marine anaerobic bacterium capable of degrading macroalgal polysaccharides and fixing nitrogen.</title>
        <authorList>
            <person name="Liu N."/>
            <person name="Kivenson V."/>
            <person name="Peng X."/>
            <person name="Cui Z."/>
            <person name="Lankiewicz T.S."/>
            <person name="Gosselin K.M."/>
            <person name="English C.J."/>
            <person name="Blair E.M."/>
            <person name="O'Malley M.A."/>
            <person name="Valentine D.L."/>
        </authorList>
    </citation>
    <scope>NUCLEOTIDE SEQUENCE [LARGE SCALE GENOMIC DNA]</scope>
    <source>
        <strain evidence="11 12">NLcol2</strain>
    </source>
</reference>
<keyword evidence="8 9" id="KW-0472">Membrane</keyword>
<dbReference type="EMBL" id="JARVCO010000002">
    <property type="protein sequence ID" value="MDZ8117341.1"/>
    <property type="molecule type" value="Genomic_DNA"/>
</dbReference>